<keyword evidence="2 5" id="KW-0812">Transmembrane</keyword>
<feature type="transmembrane region" description="Helical" evidence="5">
    <location>
        <begin position="92"/>
        <end position="116"/>
    </location>
</feature>
<feature type="transmembrane region" description="Helical" evidence="5">
    <location>
        <begin position="218"/>
        <end position="237"/>
    </location>
</feature>
<evidence type="ECO:0000256" key="4">
    <source>
        <dbReference type="ARBA" id="ARBA00023136"/>
    </source>
</evidence>
<feature type="transmembrane region" description="Helical" evidence="5">
    <location>
        <begin position="183"/>
        <end position="206"/>
    </location>
</feature>
<evidence type="ECO:0000256" key="3">
    <source>
        <dbReference type="ARBA" id="ARBA00022989"/>
    </source>
</evidence>
<comment type="subcellular location">
    <subcellularLocation>
        <location evidence="1">Membrane</location>
        <topology evidence="1">Multi-pass membrane protein</topology>
    </subcellularLocation>
</comment>
<dbReference type="Pfam" id="PF04893">
    <property type="entry name" value="Yip1"/>
    <property type="match status" value="1"/>
</dbReference>
<dbReference type="EMBL" id="CP009889">
    <property type="protein sequence ID" value="AIY66961.1"/>
    <property type="molecule type" value="Genomic_DNA"/>
</dbReference>
<dbReference type="GO" id="GO:0016020">
    <property type="term" value="C:membrane"/>
    <property type="evidence" value="ECO:0007669"/>
    <property type="project" value="UniProtKB-SubCell"/>
</dbReference>
<accession>A0A0A7ELL5</accession>
<gene>
    <name evidence="7" type="ORF">OM33_17925</name>
</gene>
<dbReference type="AlphaFoldDB" id="A0A0A7ELL5"/>
<keyword evidence="4 5" id="KW-0472">Membrane</keyword>
<evidence type="ECO:0000256" key="1">
    <source>
        <dbReference type="ARBA" id="ARBA00004141"/>
    </source>
</evidence>
<dbReference type="HOGENOM" id="CLU_098212_0_0_6"/>
<dbReference type="OrthoDB" id="6272224at2"/>
<protein>
    <recommendedName>
        <fullName evidence="6">Yip1 domain-containing protein</fullName>
    </recommendedName>
</protein>
<organism evidence="7 8">
    <name type="scientific">Pseudoalteromonas piratica</name>
    <dbReference type="NCBI Taxonomy" id="1348114"/>
    <lineage>
        <taxon>Bacteria</taxon>
        <taxon>Pseudomonadati</taxon>
        <taxon>Pseudomonadota</taxon>
        <taxon>Gammaproteobacteria</taxon>
        <taxon>Alteromonadales</taxon>
        <taxon>Pseudoalteromonadaceae</taxon>
        <taxon>Pseudoalteromonas</taxon>
    </lineage>
</organism>
<dbReference type="STRING" id="1348114.OM33_17925"/>
<dbReference type="RefSeq" id="WP_040135622.1">
    <property type="nucleotide sequence ID" value="NZ_CP009889.1"/>
</dbReference>
<dbReference type="Proteomes" id="UP000030341">
    <property type="component" value="Chromosome 2"/>
</dbReference>
<feature type="transmembrane region" description="Helical" evidence="5">
    <location>
        <begin position="29"/>
        <end position="50"/>
    </location>
</feature>
<keyword evidence="3 5" id="KW-1133">Transmembrane helix</keyword>
<evidence type="ECO:0000313" key="8">
    <source>
        <dbReference type="Proteomes" id="UP000030341"/>
    </source>
</evidence>
<dbReference type="InterPro" id="IPR006977">
    <property type="entry name" value="Yip1_dom"/>
</dbReference>
<reference evidence="7 8" key="1">
    <citation type="submission" date="2014-11" db="EMBL/GenBank/DDBJ databases">
        <title>Complete Genome Sequence of Pseudoalteromonas sp. Strain OCN003 Isolated from Kaneohe Bay, Oahu, Hawaii.</title>
        <authorList>
            <person name="Beurmann S."/>
            <person name="Videau P."/>
            <person name="Ushijima B."/>
            <person name="Smith A.M."/>
            <person name="Aeby G.S."/>
            <person name="Callahan S.M."/>
            <person name="Belcaid M."/>
        </authorList>
    </citation>
    <scope>NUCLEOTIDE SEQUENCE [LARGE SCALE GENOMIC DNA]</scope>
    <source>
        <strain evidence="7 8">OCN003</strain>
    </source>
</reference>
<feature type="domain" description="Yip1" evidence="6">
    <location>
        <begin position="13"/>
        <end position="235"/>
    </location>
</feature>
<evidence type="ECO:0000259" key="6">
    <source>
        <dbReference type="Pfam" id="PF04893"/>
    </source>
</evidence>
<dbReference type="KEGG" id="pseo:OM33_17925"/>
<sequence>MKSENAISAIGDTFLAPTKAFNGLKEAKGWSWLAITLIFLFGISSQVIYFNSVDQTFFVEQQIAQMEQTGDYNPAELEQAEAMTAQQFPMMWIFSAIGVLIGVPTIFCIFALYYYLIGKQDMECQMNYGDWFGFTAFTSLPTIFASIGTIALVLTASTGDIPISVLTFSSLNQLVFGLDASHAFAGLLESLNIFSIWTIVLTYFGLKSWTNFSNNKALFFALLPSLLIYGIWAIIAAL</sequence>
<keyword evidence="8" id="KW-1185">Reference proteome</keyword>
<evidence type="ECO:0000313" key="7">
    <source>
        <dbReference type="EMBL" id="AIY66961.1"/>
    </source>
</evidence>
<name>A0A0A7ELL5_9GAMM</name>
<dbReference type="eggNOG" id="ENOG5030ECJ">
    <property type="taxonomic scope" value="Bacteria"/>
</dbReference>
<proteinExistence type="predicted"/>
<evidence type="ECO:0000256" key="2">
    <source>
        <dbReference type="ARBA" id="ARBA00022692"/>
    </source>
</evidence>
<feature type="transmembrane region" description="Helical" evidence="5">
    <location>
        <begin position="128"/>
        <end position="154"/>
    </location>
</feature>
<evidence type="ECO:0000256" key="5">
    <source>
        <dbReference type="SAM" id="Phobius"/>
    </source>
</evidence>